<evidence type="ECO:0000256" key="1">
    <source>
        <dbReference type="SAM" id="Coils"/>
    </source>
</evidence>
<dbReference type="EMBL" id="KQ964434">
    <property type="protein sequence ID" value="KXN73595.1"/>
    <property type="molecule type" value="Genomic_DNA"/>
</dbReference>
<evidence type="ECO:0000313" key="2">
    <source>
        <dbReference type="EMBL" id="KXN73595.1"/>
    </source>
</evidence>
<keyword evidence="3" id="KW-1185">Reference proteome</keyword>
<protein>
    <submittedName>
        <fullName evidence="2">Uncharacterized protein</fullName>
    </submittedName>
</protein>
<feature type="coiled-coil region" evidence="1">
    <location>
        <begin position="72"/>
        <end position="99"/>
    </location>
</feature>
<accession>A0A137PF45</accession>
<reference evidence="2 3" key="1">
    <citation type="journal article" date="2015" name="Genome Biol. Evol.">
        <title>Phylogenomic analyses indicate that early fungi evolved digesting cell walls of algal ancestors of land plants.</title>
        <authorList>
            <person name="Chang Y."/>
            <person name="Wang S."/>
            <person name="Sekimoto S."/>
            <person name="Aerts A.L."/>
            <person name="Choi C."/>
            <person name="Clum A."/>
            <person name="LaButti K.M."/>
            <person name="Lindquist E.A."/>
            <person name="Yee Ngan C."/>
            <person name="Ohm R.A."/>
            <person name="Salamov A.A."/>
            <person name="Grigoriev I.V."/>
            <person name="Spatafora J.W."/>
            <person name="Berbee M.L."/>
        </authorList>
    </citation>
    <scope>NUCLEOTIDE SEQUENCE [LARGE SCALE GENOMIC DNA]</scope>
    <source>
        <strain evidence="2 3">NRRL 28638</strain>
    </source>
</reference>
<name>A0A137PF45_CONC2</name>
<dbReference type="Proteomes" id="UP000070444">
    <property type="component" value="Unassembled WGS sequence"/>
</dbReference>
<proteinExistence type="predicted"/>
<organism evidence="2 3">
    <name type="scientific">Conidiobolus coronatus (strain ATCC 28846 / CBS 209.66 / NRRL 28638)</name>
    <name type="common">Delacroixia coronata</name>
    <dbReference type="NCBI Taxonomy" id="796925"/>
    <lineage>
        <taxon>Eukaryota</taxon>
        <taxon>Fungi</taxon>
        <taxon>Fungi incertae sedis</taxon>
        <taxon>Zoopagomycota</taxon>
        <taxon>Entomophthoromycotina</taxon>
        <taxon>Entomophthoromycetes</taxon>
        <taxon>Entomophthorales</taxon>
        <taxon>Ancylistaceae</taxon>
        <taxon>Conidiobolus</taxon>
    </lineage>
</organism>
<keyword evidence="1" id="KW-0175">Coiled coil</keyword>
<evidence type="ECO:0000313" key="3">
    <source>
        <dbReference type="Proteomes" id="UP000070444"/>
    </source>
</evidence>
<dbReference type="AlphaFoldDB" id="A0A137PF45"/>
<gene>
    <name evidence="2" type="ORF">CONCODRAFT_68136</name>
</gene>
<sequence length="345" mass="40267">MAITLDQECECTFATYSSTTNYDLASVPFLNSSSELLANYIEIYQYQLNNSISLIKSLKEKTVYQRKVILKARDHLEMNKKLREKNTTLELENKALKEAILKHERPTLNQEINIKRTENISDKLSRQDISNLQSEQDRLHTRFENIQKFSSPINFSNSPKINRQQYYEDHSNINPLSSINIAPQNNIHHYPNDIRNLKNYQYNQTNHLSRFNPMTIKQSYFNPTLNTKGYTIVTEPKKYIHNFNQQTMNSPYNIASYYTDGELNSINDSEIDNPLKTPNHFETNNTNLISPSIGFTNKIDDRLPNEIRRSLAPSQLESRRTSRAPLATRVSLRTRIKRDSSYFAK</sequence>